<keyword evidence="1" id="KW-0175">Coiled coil</keyword>
<protein>
    <recommendedName>
        <fullName evidence="5">DUF883 domain-containing protein</fullName>
    </recommendedName>
</protein>
<keyword evidence="2" id="KW-1133">Transmembrane helix</keyword>
<evidence type="ECO:0008006" key="5">
    <source>
        <dbReference type="Google" id="ProtNLM"/>
    </source>
</evidence>
<dbReference type="RefSeq" id="WP_250924707.1">
    <property type="nucleotide sequence ID" value="NZ_JAMQAW010000130.1"/>
</dbReference>
<gene>
    <name evidence="3" type="ORF">NBG84_40255</name>
</gene>
<keyword evidence="2" id="KW-0472">Membrane</keyword>
<feature type="transmembrane region" description="Helical" evidence="2">
    <location>
        <begin position="86"/>
        <end position="103"/>
    </location>
</feature>
<feature type="coiled-coil region" evidence="1">
    <location>
        <begin position="41"/>
        <end position="79"/>
    </location>
</feature>
<proteinExistence type="predicted"/>
<evidence type="ECO:0000256" key="1">
    <source>
        <dbReference type="SAM" id="Coils"/>
    </source>
</evidence>
<sequence length="105" mass="11649">MTPPETAALTAEMAHLRGDFAGFGRDLGDIKTACAVLVERSTRTEQDLRDLRAEKDQELRELREEMEKDRAEVAQIKARQWPLQPLGALTAIGALGVSLYTLLGR</sequence>
<evidence type="ECO:0000313" key="3">
    <source>
        <dbReference type="EMBL" id="MCM2394435.1"/>
    </source>
</evidence>
<comment type="caution">
    <text evidence="3">The sequence shown here is derived from an EMBL/GenBank/DDBJ whole genome shotgun (WGS) entry which is preliminary data.</text>
</comment>
<keyword evidence="2" id="KW-0812">Transmembrane</keyword>
<dbReference type="EMBL" id="JAMQAW010000130">
    <property type="protein sequence ID" value="MCM2394435.1"/>
    <property type="molecule type" value="Genomic_DNA"/>
</dbReference>
<reference evidence="3" key="1">
    <citation type="submission" date="2022-06" db="EMBL/GenBank/DDBJ databases">
        <title>Genome public.</title>
        <authorList>
            <person name="Sun Q."/>
        </authorList>
    </citation>
    <scope>NUCLEOTIDE SEQUENCE</scope>
    <source>
        <strain evidence="3">CWNU-1</strain>
    </source>
</reference>
<name>A0ABT0V3F8_9ACTN</name>
<evidence type="ECO:0000313" key="4">
    <source>
        <dbReference type="Proteomes" id="UP001431429"/>
    </source>
</evidence>
<keyword evidence="4" id="KW-1185">Reference proteome</keyword>
<accession>A0ABT0V3F8</accession>
<evidence type="ECO:0000256" key="2">
    <source>
        <dbReference type="SAM" id="Phobius"/>
    </source>
</evidence>
<dbReference type="Proteomes" id="UP001431429">
    <property type="component" value="Unassembled WGS sequence"/>
</dbReference>
<organism evidence="3 4">
    <name type="scientific">Streptomyces albipurpureus</name>
    <dbReference type="NCBI Taxonomy" id="2897419"/>
    <lineage>
        <taxon>Bacteria</taxon>
        <taxon>Bacillati</taxon>
        <taxon>Actinomycetota</taxon>
        <taxon>Actinomycetes</taxon>
        <taxon>Kitasatosporales</taxon>
        <taxon>Streptomycetaceae</taxon>
        <taxon>Streptomyces</taxon>
    </lineage>
</organism>